<dbReference type="AlphaFoldDB" id="A0A3P3VMM6"/>
<keyword evidence="4" id="KW-1185">Reference proteome</keyword>
<dbReference type="EMBL" id="QWEZ01000001">
    <property type="protein sequence ID" value="RRJ83945.1"/>
    <property type="molecule type" value="Genomic_DNA"/>
</dbReference>
<feature type="transmembrane region" description="Helical" evidence="2">
    <location>
        <begin position="55"/>
        <end position="73"/>
    </location>
</feature>
<reference evidence="3 4" key="2">
    <citation type="submission" date="2018-12" db="EMBL/GenBank/DDBJ databases">
        <title>Simiduia agarivorans gen. nov., sp. nov., a marine, agarolytic bacterium isolated from shallow coastal water from Keelung, Taiwan.</title>
        <authorList>
            <person name="Shieh W.Y."/>
        </authorList>
    </citation>
    <scope>NUCLEOTIDE SEQUENCE [LARGE SCALE GENOMIC DNA]</scope>
    <source>
        <strain evidence="3 4">GTF-13</strain>
    </source>
</reference>
<feature type="compositionally biased region" description="Acidic residues" evidence="1">
    <location>
        <begin position="151"/>
        <end position="162"/>
    </location>
</feature>
<accession>A0A3P3VMM6</accession>
<feature type="transmembrane region" description="Helical" evidence="2">
    <location>
        <begin position="20"/>
        <end position="43"/>
    </location>
</feature>
<feature type="region of interest" description="Disordered" evidence="1">
    <location>
        <begin position="143"/>
        <end position="162"/>
    </location>
</feature>
<gene>
    <name evidence="3" type="ORF">D0544_02150</name>
</gene>
<keyword evidence="2" id="KW-0812">Transmembrane</keyword>
<keyword evidence="2" id="KW-1133">Transmembrane helix</keyword>
<evidence type="ECO:0000256" key="1">
    <source>
        <dbReference type="SAM" id="MobiDB-lite"/>
    </source>
</evidence>
<name>A0A3P3VMM6_9GAMM</name>
<protein>
    <submittedName>
        <fullName evidence="3">Uncharacterized protein</fullName>
    </submittedName>
</protein>
<sequence length="162" mass="18144">MWYEPERQLFHIRARRQIGFFDVLLTCLWGSALGGVVVEGMFGGIPWQALGPVKGLLTLLALAAMFLLCLWRLTEGVRSLVHGVSPRFVLRRETLLGLKYQQERGLSTHSIALGTQVITRVANLQTFLDAWQQARDDIAREQFEAKASEAQDGEGEPPEPDP</sequence>
<evidence type="ECO:0000256" key="2">
    <source>
        <dbReference type="SAM" id="Phobius"/>
    </source>
</evidence>
<comment type="caution">
    <text evidence="3">The sequence shown here is derived from an EMBL/GenBank/DDBJ whole genome shotgun (WGS) entry which is preliminary data.</text>
</comment>
<evidence type="ECO:0000313" key="4">
    <source>
        <dbReference type="Proteomes" id="UP000280792"/>
    </source>
</evidence>
<dbReference type="Proteomes" id="UP000280792">
    <property type="component" value="Unassembled WGS sequence"/>
</dbReference>
<organism evidence="3 4">
    <name type="scientific">Aestuariirhabdus litorea</name>
    <dbReference type="NCBI Taxonomy" id="2528527"/>
    <lineage>
        <taxon>Bacteria</taxon>
        <taxon>Pseudomonadati</taxon>
        <taxon>Pseudomonadota</taxon>
        <taxon>Gammaproteobacteria</taxon>
        <taxon>Oceanospirillales</taxon>
        <taxon>Aestuariirhabdaceae</taxon>
        <taxon>Aestuariirhabdus</taxon>
    </lineage>
</organism>
<evidence type="ECO:0000313" key="3">
    <source>
        <dbReference type="EMBL" id="RRJ83945.1"/>
    </source>
</evidence>
<reference evidence="3 4" key="1">
    <citation type="submission" date="2018-08" db="EMBL/GenBank/DDBJ databases">
        <authorList>
            <person name="Khan S.A."/>
        </authorList>
    </citation>
    <scope>NUCLEOTIDE SEQUENCE [LARGE SCALE GENOMIC DNA]</scope>
    <source>
        <strain evidence="3 4">GTF-13</strain>
    </source>
</reference>
<keyword evidence="2" id="KW-0472">Membrane</keyword>
<proteinExistence type="predicted"/>